<dbReference type="Proteomes" id="UP001249851">
    <property type="component" value="Unassembled WGS sequence"/>
</dbReference>
<dbReference type="InterPro" id="IPR009057">
    <property type="entry name" value="Homeodomain-like_sf"/>
</dbReference>
<dbReference type="Gene3D" id="1.10.10.60">
    <property type="entry name" value="Homeodomain-like"/>
    <property type="match status" value="1"/>
</dbReference>
<evidence type="ECO:0000256" key="3">
    <source>
        <dbReference type="ARBA" id="ARBA00023155"/>
    </source>
</evidence>
<dbReference type="GO" id="GO:0000981">
    <property type="term" value="F:DNA-binding transcription factor activity, RNA polymerase II-specific"/>
    <property type="evidence" value="ECO:0007669"/>
    <property type="project" value="InterPro"/>
</dbReference>
<keyword evidence="10" id="KW-1185">Reference proteome</keyword>
<evidence type="ECO:0000259" key="8">
    <source>
        <dbReference type="PROSITE" id="PS50071"/>
    </source>
</evidence>
<evidence type="ECO:0000256" key="5">
    <source>
        <dbReference type="PROSITE-ProRule" id="PRU00108"/>
    </source>
</evidence>
<organism evidence="9 10">
    <name type="scientific">Acropora cervicornis</name>
    <name type="common">Staghorn coral</name>
    <dbReference type="NCBI Taxonomy" id="6130"/>
    <lineage>
        <taxon>Eukaryota</taxon>
        <taxon>Metazoa</taxon>
        <taxon>Cnidaria</taxon>
        <taxon>Anthozoa</taxon>
        <taxon>Hexacorallia</taxon>
        <taxon>Scleractinia</taxon>
        <taxon>Astrocoeniina</taxon>
        <taxon>Acroporidae</taxon>
        <taxon>Acropora</taxon>
    </lineage>
</organism>
<name>A0AAD9QKY1_ACRCE</name>
<dbReference type="SMART" id="SM00389">
    <property type="entry name" value="HOX"/>
    <property type="match status" value="1"/>
</dbReference>
<feature type="domain" description="Homeobox" evidence="8">
    <location>
        <begin position="81"/>
        <end position="141"/>
    </location>
</feature>
<accession>A0AAD9QKY1</accession>
<reference evidence="9" key="1">
    <citation type="journal article" date="2023" name="G3 (Bethesda)">
        <title>Whole genome assembly and annotation of the endangered Caribbean coral Acropora cervicornis.</title>
        <authorList>
            <person name="Selwyn J.D."/>
            <person name="Vollmer S.V."/>
        </authorList>
    </citation>
    <scope>NUCLEOTIDE SEQUENCE</scope>
    <source>
        <strain evidence="9">K2</strain>
    </source>
</reference>
<evidence type="ECO:0000256" key="6">
    <source>
        <dbReference type="RuleBase" id="RU000682"/>
    </source>
</evidence>
<dbReference type="SUPFAM" id="SSF46689">
    <property type="entry name" value="Homeodomain-like"/>
    <property type="match status" value="1"/>
</dbReference>
<dbReference type="Pfam" id="PF00046">
    <property type="entry name" value="Homeodomain"/>
    <property type="match status" value="1"/>
</dbReference>
<evidence type="ECO:0000256" key="4">
    <source>
        <dbReference type="ARBA" id="ARBA00023242"/>
    </source>
</evidence>
<evidence type="ECO:0000256" key="7">
    <source>
        <dbReference type="SAM" id="MobiDB-lite"/>
    </source>
</evidence>
<dbReference type="GO" id="GO:0000977">
    <property type="term" value="F:RNA polymerase II transcription regulatory region sequence-specific DNA binding"/>
    <property type="evidence" value="ECO:0007669"/>
    <property type="project" value="TreeGrafter"/>
</dbReference>
<dbReference type="PROSITE" id="PS00027">
    <property type="entry name" value="HOMEOBOX_1"/>
    <property type="match status" value="1"/>
</dbReference>
<dbReference type="InterPro" id="IPR052488">
    <property type="entry name" value="DMBX_homeobox"/>
</dbReference>
<keyword evidence="3 5" id="KW-0371">Homeobox</keyword>
<reference evidence="9" key="2">
    <citation type="journal article" date="2023" name="Science">
        <title>Genomic signatures of disease resistance in endangered staghorn corals.</title>
        <authorList>
            <person name="Vollmer S.V."/>
            <person name="Selwyn J.D."/>
            <person name="Despard B.A."/>
            <person name="Roesel C.L."/>
        </authorList>
    </citation>
    <scope>NUCLEOTIDE SEQUENCE</scope>
    <source>
        <strain evidence="9">K2</strain>
    </source>
</reference>
<comment type="subcellular location">
    <subcellularLocation>
        <location evidence="5 6">Nucleus</location>
    </subcellularLocation>
</comment>
<sequence>MILPPGCLTLIRNSAGMETKYHSSFSIASILLDDSFVPNRGHFIGATAHQAEIYPSGATMSLAERLADVILENQDDKKSGGKPRRMRTCFSPRQLQILEQAFSKTHYPDVLLREQLSNFANIPESRIQVWFKNRRAKYRKHEKSGAERTLREPESLKPRTESSTLSPLPIFQSSRTANQPVLRSVPRKPNLEHLYNVTERLPNVSTFLPPPFREILPHNMVAASPFHSFPCTPESYRQQQFAGCSLRNYTDLTTFGYI</sequence>
<dbReference type="InterPro" id="IPR017970">
    <property type="entry name" value="Homeobox_CS"/>
</dbReference>
<dbReference type="InterPro" id="IPR001356">
    <property type="entry name" value="HD"/>
</dbReference>
<feature type="DNA-binding region" description="Homeobox" evidence="5">
    <location>
        <begin position="83"/>
        <end position="142"/>
    </location>
</feature>
<feature type="compositionally biased region" description="Basic and acidic residues" evidence="7">
    <location>
        <begin position="143"/>
        <end position="160"/>
    </location>
</feature>
<feature type="region of interest" description="Disordered" evidence="7">
    <location>
        <begin position="141"/>
        <end position="167"/>
    </location>
</feature>
<evidence type="ECO:0000313" key="10">
    <source>
        <dbReference type="Proteomes" id="UP001249851"/>
    </source>
</evidence>
<dbReference type="PANTHER" id="PTHR46639">
    <property type="entry name" value="DIENCEPHALON/MESENCEPHALON HOMEOBOX PROTEIN 1"/>
    <property type="match status" value="1"/>
</dbReference>
<dbReference type="FunFam" id="1.10.10.60:FF:000551">
    <property type="entry name" value="Predicted protein"/>
    <property type="match status" value="1"/>
</dbReference>
<evidence type="ECO:0000313" key="9">
    <source>
        <dbReference type="EMBL" id="KAK2563183.1"/>
    </source>
</evidence>
<evidence type="ECO:0000256" key="2">
    <source>
        <dbReference type="ARBA" id="ARBA00023125"/>
    </source>
</evidence>
<dbReference type="CDD" id="cd00086">
    <property type="entry name" value="homeodomain"/>
    <property type="match status" value="1"/>
</dbReference>
<comment type="caution">
    <text evidence="9">The sequence shown here is derived from an EMBL/GenBank/DDBJ whole genome shotgun (WGS) entry which is preliminary data.</text>
</comment>
<keyword evidence="2 5" id="KW-0238">DNA-binding</keyword>
<proteinExistence type="inferred from homology"/>
<dbReference type="AlphaFoldDB" id="A0AAD9QKY1"/>
<gene>
    <name evidence="9" type="ORF">P5673_013535</name>
</gene>
<dbReference type="PROSITE" id="PS50071">
    <property type="entry name" value="HOMEOBOX_2"/>
    <property type="match status" value="1"/>
</dbReference>
<protein>
    <submittedName>
        <fullName evidence="9">Diencephalon/mesencephalon homeobox protein 1-B</fullName>
    </submittedName>
</protein>
<dbReference type="GO" id="GO:0005634">
    <property type="term" value="C:nucleus"/>
    <property type="evidence" value="ECO:0007669"/>
    <property type="project" value="UniProtKB-SubCell"/>
</dbReference>
<dbReference type="PANTHER" id="PTHR46639:SF2">
    <property type="entry name" value="DIENCEPHALON_MESENCEPHALON HOMEOBOX PROTEIN 1"/>
    <property type="match status" value="1"/>
</dbReference>
<evidence type="ECO:0000256" key="1">
    <source>
        <dbReference type="ARBA" id="ARBA00005733"/>
    </source>
</evidence>
<dbReference type="EMBL" id="JARQWQ010000026">
    <property type="protein sequence ID" value="KAK2563183.1"/>
    <property type="molecule type" value="Genomic_DNA"/>
</dbReference>
<keyword evidence="4 5" id="KW-0539">Nucleus</keyword>
<comment type="similarity">
    <text evidence="1">Belongs to the paired homeobox family.</text>
</comment>